<dbReference type="EMBL" id="KZ665681">
    <property type="protein sequence ID" value="PPR98245.1"/>
    <property type="molecule type" value="Genomic_DNA"/>
</dbReference>
<organism evidence="2 3">
    <name type="scientific">Gossypium barbadense</name>
    <name type="common">Sea Island cotton</name>
    <name type="synonym">Hibiscus barbadensis</name>
    <dbReference type="NCBI Taxonomy" id="3634"/>
    <lineage>
        <taxon>Eukaryota</taxon>
        <taxon>Viridiplantae</taxon>
        <taxon>Streptophyta</taxon>
        <taxon>Embryophyta</taxon>
        <taxon>Tracheophyta</taxon>
        <taxon>Spermatophyta</taxon>
        <taxon>Magnoliopsida</taxon>
        <taxon>eudicotyledons</taxon>
        <taxon>Gunneridae</taxon>
        <taxon>Pentapetalae</taxon>
        <taxon>rosids</taxon>
        <taxon>malvids</taxon>
        <taxon>Malvales</taxon>
        <taxon>Malvaceae</taxon>
        <taxon>Malvoideae</taxon>
        <taxon>Gossypium</taxon>
    </lineage>
</organism>
<evidence type="ECO:0000313" key="2">
    <source>
        <dbReference type="EMBL" id="PPR98245.1"/>
    </source>
</evidence>
<feature type="region of interest" description="Disordered" evidence="1">
    <location>
        <begin position="71"/>
        <end position="94"/>
    </location>
</feature>
<accession>A0A2P5X4H1</accession>
<feature type="compositionally biased region" description="Polar residues" evidence="1">
    <location>
        <begin position="80"/>
        <end position="94"/>
    </location>
</feature>
<evidence type="ECO:0000256" key="1">
    <source>
        <dbReference type="SAM" id="MobiDB-lite"/>
    </source>
</evidence>
<proteinExistence type="predicted"/>
<gene>
    <name evidence="2" type="ORF">GOBAR_AA22429</name>
</gene>
<protein>
    <submittedName>
        <fullName evidence="2">Uncharacterized protein</fullName>
    </submittedName>
</protein>
<evidence type="ECO:0000313" key="3">
    <source>
        <dbReference type="Proteomes" id="UP000239757"/>
    </source>
</evidence>
<reference evidence="2 3" key="1">
    <citation type="submission" date="2015-01" db="EMBL/GenBank/DDBJ databases">
        <title>Genome of allotetraploid Gossypium barbadense reveals genomic plasticity and fiber elongation in cotton evolution.</title>
        <authorList>
            <person name="Chen X."/>
            <person name="Liu X."/>
            <person name="Zhao B."/>
            <person name="Zheng H."/>
            <person name="Hu Y."/>
            <person name="Lu G."/>
            <person name="Yang C."/>
            <person name="Chen J."/>
            <person name="Shan C."/>
            <person name="Zhang L."/>
            <person name="Zhou Y."/>
            <person name="Wang L."/>
            <person name="Guo W."/>
            <person name="Bai Y."/>
            <person name="Ruan J."/>
            <person name="Shangguan X."/>
            <person name="Mao Y."/>
            <person name="Jiang J."/>
            <person name="Zhu Y."/>
            <person name="Lei J."/>
            <person name="Kang H."/>
            <person name="Chen S."/>
            <person name="He X."/>
            <person name="Wang R."/>
            <person name="Wang Y."/>
            <person name="Chen J."/>
            <person name="Wang L."/>
            <person name="Yu S."/>
            <person name="Wang B."/>
            <person name="Wei J."/>
            <person name="Song S."/>
            <person name="Lu X."/>
            <person name="Gao Z."/>
            <person name="Gu W."/>
            <person name="Deng X."/>
            <person name="Ma D."/>
            <person name="Wang S."/>
            <person name="Liang W."/>
            <person name="Fang L."/>
            <person name="Cai C."/>
            <person name="Zhu X."/>
            <person name="Zhou B."/>
            <person name="Zhang Y."/>
            <person name="Chen Z."/>
            <person name="Xu S."/>
            <person name="Zhu R."/>
            <person name="Wang S."/>
            <person name="Zhang T."/>
            <person name="Zhao G."/>
        </authorList>
    </citation>
    <scope>NUCLEOTIDE SEQUENCE [LARGE SCALE GENOMIC DNA]</scope>
    <source>
        <strain evidence="3">cv. Xinhai21</strain>
        <tissue evidence="2">Leaf</tissue>
    </source>
</reference>
<dbReference type="AlphaFoldDB" id="A0A2P5X4H1"/>
<sequence>MCGHYYYLEFPKRMKSFLLAFVSDEPNPVSGSTHLSPKSHCCKHKQAKVFNFPSMLLANRLKTQKTPYAFQQALGPDSPSKPTKASRFSTIGPE</sequence>
<name>A0A2P5X4H1_GOSBA</name>
<dbReference type="Proteomes" id="UP000239757">
    <property type="component" value="Unassembled WGS sequence"/>
</dbReference>